<evidence type="ECO:0008006" key="3">
    <source>
        <dbReference type="Google" id="ProtNLM"/>
    </source>
</evidence>
<dbReference type="RefSeq" id="WP_160144633.1">
    <property type="nucleotide sequence ID" value="NZ_UXAW01000086.1"/>
</dbReference>
<gene>
    <name evidence="1" type="ORF">XINFAN_02956</name>
</gene>
<dbReference type="Proteomes" id="UP000277498">
    <property type="component" value="Unassembled WGS sequence"/>
</dbReference>
<dbReference type="EMBL" id="UXAW01000086">
    <property type="protein sequence ID" value="VDC31568.1"/>
    <property type="molecule type" value="Genomic_DNA"/>
</dbReference>
<dbReference type="OrthoDB" id="9787072at2"/>
<sequence>MRARLAEGAEDMARVLALRRSGFADDAADAFDARADHLMIEGEGGLLATARALRLAPGALADSYSAQFYDLRALAARGGAAVEIGRLCLAPALRGGPAAWEALRLAFATLTRIADQDDAAMLIGCASFPGGDWQRHRGPLAWLAAHHLGPVELRPGPGVADPVDYPALAGECPDPRAGEAGLPPLLRFYLGLGGWVSDHAVRDRQFDTLHVFTCVETAKIPKARKKALRALAGQ</sequence>
<accession>A0A3P5XRJ6</accession>
<reference evidence="1 2" key="1">
    <citation type="submission" date="2018-11" db="EMBL/GenBank/DDBJ databases">
        <authorList>
            <person name="Criscuolo A."/>
        </authorList>
    </citation>
    <scope>NUCLEOTIDE SEQUENCE [LARGE SCALE GENOMIC DNA]</scope>
    <source>
        <strain evidence="1">ACIP111625</strain>
    </source>
</reference>
<organism evidence="1 2">
    <name type="scientific">Pseudogemmobacter humi</name>
    <dbReference type="NCBI Taxonomy" id="2483812"/>
    <lineage>
        <taxon>Bacteria</taxon>
        <taxon>Pseudomonadati</taxon>
        <taxon>Pseudomonadota</taxon>
        <taxon>Alphaproteobacteria</taxon>
        <taxon>Rhodobacterales</taxon>
        <taxon>Paracoccaceae</taxon>
        <taxon>Pseudogemmobacter</taxon>
    </lineage>
</organism>
<name>A0A3P5XRJ6_9RHOB</name>
<evidence type="ECO:0000313" key="1">
    <source>
        <dbReference type="EMBL" id="VDC31568.1"/>
    </source>
</evidence>
<dbReference type="Pfam" id="PF13444">
    <property type="entry name" value="Acetyltransf_5"/>
    <property type="match status" value="1"/>
</dbReference>
<keyword evidence="2" id="KW-1185">Reference proteome</keyword>
<protein>
    <recommendedName>
        <fullName evidence="3">Hemolysin</fullName>
    </recommendedName>
</protein>
<dbReference type="AlphaFoldDB" id="A0A3P5XRJ6"/>
<evidence type="ECO:0000313" key="2">
    <source>
        <dbReference type="Proteomes" id="UP000277498"/>
    </source>
</evidence>
<dbReference type="Gene3D" id="3.40.630.30">
    <property type="match status" value="1"/>
</dbReference>
<dbReference type="SUPFAM" id="SSF55729">
    <property type="entry name" value="Acyl-CoA N-acyltransferases (Nat)"/>
    <property type="match status" value="1"/>
</dbReference>
<proteinExistence type="predicted"/>
<dbReference type="InterPro" id="IPR016181">
    <property type="entry name" value="Acyl_CoA_acyltransferase"/>
</dbReference>